<feature type="compositionally biased region" description="Basic and acidic residues" evidence="1">
    <location>
        <begin position="567"/>
        <end position="579"/>
    </location>
</feature>
<feature type="compositionally biased region" description="Low complexity" evidence="1">
    <location>
        <begin position="836"/>
        <end position="865"/>
    </location>
</feature>
<organism evidence="2 3">
    <name type="scientific">Cystoisospora suis</name>
    <dbReference type="NCBI Taxonomy" id="483139"/>
    <lineage>
        <taxon>Eukaryota</taxon>
        <taxon>Sar</taxon>
        <taxon>Alveolata</taxon>
        <taxon>Apicomplexa</taxon>
        <taxon>Conoidasida</taxon>
        <taxon>Coccidia</taxon>
        <taxon>Eucoccidiorida</taxon>
        <taxon>Eimeriorina</taxon>
        <taxon>Sarcocystidae</taxon>
        <taxon>Cystoisospora</taxon>
    </lineage>
</organism>
<feature type="compositionally biased region" description="Basic and acidic residues" evidence="1">
    <location>
        <begin position="919"/>
        <end position="928"/>
    </location>
</feature>
<feature type="compositionally biased region" description="Basic and acidic residues" evidence="1">
    <location>
        <begin position="298"/>
        <end position="308"/>
    </location>
</feature>
<feature type="compositionally biased region" description="Basic and acidic residues" evidence="1">
    <location>
        <begin position="102"/>
        <end position="113"/>
    </location>
</feature>
<feature type="region of interest" description="Disordered" evidence="1">
    <location>
        <begin position="478"/>
        <end position="499"/>
    </location>
</feature>
<keyword evidence="3" id="KW-1185">Reference proteome</keyword>
<reference evidence="2 3" key="1">
    <citation type="journal article" date="2017" name="Int. J. Parasitol.">
        <title>The genome of the protozoan parasite Cystoisospora suis and a reverse vaccinology approach to identify vaccine candidates.</title>
        <authorList>
            <person name="Palmieri N."/>
            <person name="Shrestha A."/>
            <person name="Ruttkowski B."/>
            <person name="Beck T."/>
            <person name="Vogl C."/>
            <person name="Tomley F."/>
            <person name="Blake D.P."/>
            <person name="Joachim A."/>
        </authorList>
    </citation>
    <scope>NUCLEOTIDE SEQUENCE [LARGE SCALE GENOMIC DNA]</scope>
    <source>
        <strain evidence="2 3">Wien I</strain>
    </source>
</reference>
<feature type="region of interest" description="Disordered" evidence="1">
    <location>
        <begin position="778"/>
        <end position="865"/>
    </location>
</feature>
<feature type="region of interest" description="Disordered" evidence="1">
    <location>
        <begin position="102"/>
        <end position="127"/>
    </location>
</feature>
<proteinExistence type="predicted"/>
<comment type="caution">
    <text evidence="2">The sequence shown here is derived from an EMBL/GenBank/DDBJ whole genome shotgun (WGS) entry which is preliminary data.</text>
</comment>
<dbReference type="RefSeq" id="XP_067925324.1">
    <property type="nucleotide sequence ID" value="XM_068062701.1"/>
</dbReference>
<gene>
    <name evidence="2" type="ORF">CSUI_002501</name>
</gene>
<protein>
    <submittedName>
        <fullName evidence="2">Uncharacterized protein</fullName>
    </submittedName>
</protein>
<dbReference type="AlphaFoldDB" id="A0A2C6L694"/>
<sequence length="950" mass="105268">MFVWKVTKDFFCLFSVSLFCLFFSMTFVCLDRVPCGKNIQALWSIFINRQGFLCKRMGQVLKRSPGRGLGYLQAGCRVSLLVDLDEKLAVFQLRKGVSALGREEERTKRRTDTHGQPPPLGSPQTHLDRYESKETSLSFSSSSSSSSSSLCSCEALSFRDMAEARDCEQGYFCVVITAQDVAVELNEATDLMDEYINRKRFFFSSSSSYPSSLFLSSSSSFSSMKIVSISRLPAPPPSVLSLGQDARHSRHASYFPLTSRQEGEEEQEKEDRKDRKVEEEQEREKLRFVNLREDIAEASKTKDQERPTHIAFCKADSKERHLSSPSLVRTSLSSSSSLDERSTSLHHVSSLLPTVREEEEEDEEGVVTRPPCKDAAKKKVRGNEPYEQGGDAMEKTEEEESHANEEEKEEEWRKEGIQARHVKEIFRHPPQPGSGTRGGRGAHPSIYTPFSSSSSLRCHGIALSSSSPPEVSLPLQLACSSSSPPAPPPNMTCTHLLPSSSSSLSPDLSLDVLPGSHNTLVSYKQSSSSSLFPSEDIPCRLSSSFCSPHPSPCNCCRSFSLHSPRPHVDLTDERHDKQEPPPPKISPGSSPSLQHAYSTSSPWCPLFLPFPYLFSSLFSSSPYSSFSKHASSSSSSSSSPSSSSSSPSSPASCFTANDLFTLSLLAPYAAGGMFAASAALAFPFLTLEFHRLIFGLVTTYAWRCSSSCVEESHCQSHPEQHASSSSSSSPPSCLHAETPFRHSSSCSSFSLPCSVYDASHLSERGDCGMRMLERREKEEKPSWSFPSSQEWERRVRGKEDEQEKTEEDEDDRCKHTRIEERTSQEREGEEGRGGALLPQGLSSPSSLSQPHLSSSFPSSSSSSSSCSPPCWFTRCVYQNPCAMSHIMAACSHMTAAVHAIAFPPSCGGVHTAEEDEEEERNKSLKFYHEDEEGEGEKKRFRRRERTNEEE</sequence>
<accession>A0A2C6L694</accession>
<feature type="region of interest" description="Disordered" evidence="1">
    <location>
        <begin position="298"/>
        <end position="448"/>
    </location>
</feature>
<evidence type="ECO:0000313" key="2">
    <source>
        <dbReference type="EMBL" id="PHJ23649.1"/>
    </source>
</evidence>
<dbReference type="EMBL" id="MIGC01001046">
    <property type="protein sequence ID" value="PHJ23649.1"/>
    <property type="molecule type" value="Genomic_DNA"/>
</dbReference>
<name>A0A2C6L694_9APIC</name>
<feature type="compositionally biased region" description="Basic and acidic residues" evidence="1">
    <location>
        <begin position="790"/>
        <end position="801"/>
    </location>
</feature>
<dbReference type="VEuPathDB" id="ToxoDB:CSUI_002501"/>
<dbReference type="OrthoDB" id="434755at2759"/>
<feature type="region of interest" description="Disordered" evidence="1">
    <location>
        <begin position="909"/>
        <end position="950"/>
    </location>
</feature>
<feature type="compositionally biased region" description="Basic and acidic residues" evidence="1">
    <location>
        <begin position="811"/>
        <end position="832"/>
    </location>
</feature>
<feature type="region of interest" description="Disordered" evidence="1">
    <location>
        <begin position="254"/>
        <end position="283"/>
    </location>
</feature>
<feature type="compositionally biased region" description="Basic and acidic residues" evidence="1">
    <location>
        <begin position="269"/>
        <end position="283"/>
    </location>
</feature>
<evidence type="ECO:0000313" key="3">
    <source>
        <dbReference type="Proteomes" id="UP000221165"/>
    </source>
</evidence>
<feature type="compositionally biased region" description="Low complexity" evidence="1">
    <location>
        <begin position="323"/>
        <end position="337"/>
    </location>
</feature>
<evidence type="ECO:0000256" key="1">
    <source>
        <dbReference type="SAM" id="MobiDB-lite"/>
    </source>
</evidence>
<dbReference type="GeneID" id="94425912"/>
<feature type="region of interest" description="Disordered" evidence="1">
    <location>
        <begin position="567"/>
        <end position="593"/>
    </location>
</feature>
<feature type="compositionally biased region" description="Basic and acidic residues" evidence="1">
    <location>
        <begin position="371"/>
        <end position="384"/>
    </location>
</feature>
<feature type="compositionally biased region" description="Basic and acidic residues" evidence="1">
    <location>
        <begin position="401"/>
        <end position="427"/>
    </location>
</feature>
<dbReference type="Proteomes" id="UP000221165">
    <property type="component" value="Unassembled WGS sequence"/>
</dbReference>